<keyword evidence="1" id="KW-0812">Transmembrane</keyword>
<dbReference type="Proteomes" id="UP000292262">
    <property type="component" value="Unassembled WGS sequence"/>
</dbReference>
<gene>
    <name evidence="2" type="ORF">EV197_0515</name>
</gene>
<protein>
    <recommendedName>
        <fullName evidence="4">Subunit length determinant protein</fullName>
    </recommendedName>
</protein>
<sequence length="348" mass="39758">MSNKENTSEEIDLGQLFKMIGDGFKKLFNLIGNIFKGIFHALVLFLQYIRAHFIKFAIAGLVGVGIGWYWDSVSDPIYRSNMVVEPNFNSVQQLYNNIEFYNDLAKEKEFQSLAEALGVEQELASTIKKFKIESFSDQTQRIKQFSDFISQLDTISQQKVDYEDYLKNFNDINSRFHKITVEATNPTVAKKSQRSIIRSIETNEYFQLQKKINELNLSVQDSVLTSQIKEVDSLQGFVKKLKLLEANKAESSTSISMGEGKSDENLEIQLLNQASRFKAEIVALNKERAKTQNTINIISEFPQKGVRVNEFFRKKKVLLPILLIGLVLITLSLLSLNSFLKTYSNTKA</sequence>
<dbReference type="OrthoDB" id="1452530at2"/>
<evidence type="ECO:0000313" key="3">
    <source>
        <dbReference type="Proteomes" id="UP000292262"/>
    </source>
</evidence>
<keyword evidence="1" id="KW-1133">Transmembrane helix</keyword>
<reference evidence="2 3" key="1">
    <citation type="submission" date="2019-02" db="EMBL/GenBank/DDBJ databases">
        <title>Genomic Encyclopedia of Type Strains, Phase IV (KMG-IV): sequencing the most valuable type-strain genomes for metagenomic binning, comparative biology and taxonomic classification.</title>
        <authorList>
            <person name="Goeker M."/>
        </authorList>
    </citation>
    <scope>NUCLEOTIDE SEQUENCE [LARGE SCALE GENOMIC DNA]</scope>
    <source>
        <strain evidence="2 3">DSM 17196</strain>
    </source>
</reference>
<comment type="caution">
    <text evidence="2">The sequence shown here is derived from an EMBL/GenBank/DDBJ whole genome shotgun (WGS) entry which is preliminary data.</text>
</comment>
<feature type="transmembrane region" description="Helical" evidence="1">
    <location>
        <begin position="52"/>
        <end position="70"/>
    </location>
</feature>
<evidence type="ECO:0000313" key="2">
    <source>
        <dbReference type="EMBL" id="RZS99306.1"/>
    </source>
</evidence>
<organism evidence="2 3">
    <name type="scientific">Aquimarina brevivitae</name>
    <dbReference type="NCBI Taxonomy" id="323412"/>
    <lineage>
        <taxon>Bacteria</taxon>
        <taxon>Pseudomonadati</taxon>
        <taxon>Bacteroidota</taxon>
        <taxon>Flavobacteriia</taxon>
        <taxon>Flavobacteriales</taxon>
        <taxon>Flavobacteriaceae</taxon>
        <taxon>Aquimarina</taxon>
    </lineage>
</organism>
<dbReference type="EMBL" id="SGXE01000001">
    <property type="protein sequence ID" value="RZS99306.1"/>
    <property type="molecule type" value="Genomic_DNA"/>
</dbReference>
<evidence type="ECO:0008006" key="4">
    <source>
        <dbReference type="Google" id="ProtNLM"/>
    </source>
</evidence>
<dbReference type="RefSeq" id="WP_130285155.1">
    <property type="nucleotide sequence ID" value="NZ_SGXE01000001.1"/>
</dbReference>
<evidence type="ECO:0000256" key="1">
    <source>
        <dbReference type="SAM" id="Phobius"/>
    </source>
</evidence>
<keyword evidence="1" id="KW-0472">Membrane</keyword>
<accession>A0A4Q7PFP9</accession>
<dbReference type="AlphaFoldDB" id="A0A4Q7PFP9"/>
<feature type="transmembrane region" description="Helical" evidence="1">
    <location>
        <begin position="317"/>
        <end position="340"/>
    </location>
</feature>
<name>A0A4Q7PFP9_9FLAO</name>
<feature type="transmembrane region" description="Helical" evidence="1">
    <location>
        <begin position="27"/>
        <end position="46"/>
    </location>
</feature>
<keyword evidence="3" id="KW-1185">Reference proteome</keyword>
<proteinExistence type="predicted"/>